<dbReference type="InterPro" id="IPR033985">
    <property type="entry name" value="SusD-like_N"/>
</dbReference>
<dbReference type="EMBL" id="AP025316">
    <property type="protein sequence ID" value="BDD11965.1"/>
    <property type="molecule type" value="Genomic_DNA"/>
</dbReference>
<dbReference type="CDD" id="cd08977">
    <property type="entry name" value="SusD"/>
    <property type="match status" value="1"/>
</dbReference>
<proteinExistence type="inferred from homology"/>
<dbReference type="Pfam" id="PF14322">
    <property type="entry name" value="SusD-like_3"/>
    <property type="match status" value="1"/>
</dbReference>
<keyword evidence="10" id="KW-1185">Reference proteome</keyword>
<evidence type="ECO:0000259" key="8">
    <source>
        <dbReference type="Pfam" id="PF14322"/>
    </source>
</evidence>
<name>A0AAU9DLB7_9BACT</name>
<comment type="subcellular location">
    <subcellularLocation>
        <location evidence="1">Cell outer membrane</location>
    </subcellularLocation>
</comment>
<evidence type="ECO:0000256" key="4">
    <source>
        <dbReference type="ARBA" id="ARBA00023136"/>
    </source>
</evidence>
<dbReference type="AlphaFoldDB" id="A0AAU9DLB7"/>
<reference evidence="9 10" key="1">
    <citation type="submission" date="2021-12" db="EMBL/GenBank/DDBJ databases">
        <title>Genome sequencing of bacteria with rrn-lacking chromosome and rrn-plasmid.</title>
        <authorList>
            <person name="Anda M."/>
            <person name="Iwasaki W."/>
        </authorList>
    </citation>
    <scope>NUCLEOTIDE SEQUENCE [LARGE SCALE GENOMIC DNA]</scope>
    <source>
        <strain evidence="9 10">DSM 100852</strain>
        <plasmid evidence="9 10">pFA2</plasmid>
    </source>
</reference>
<evidence type="ECO:0000313" key="10">
    <source>
        <dbReference type="Proteomes" id="UP001348817"/>
    </source>
</evidence>
<dbReference type="KEGG" id="fax:FUAX_43970"/>
<evidence type="ECO:0000313" key="9">
    <source>
        <dbReference type="EMBL" id="BDD11965.1"/>
    </source>
</evidence>
<feature type="domain" description="RagB/SusD" evidence="7">
    <location>
        <begin position="259"/>
        <end position="488"/>
    </location>
</feature>
<evidence type="ECO:0000259" key="7">
    <source>
        <dbReference type="Pfam" id="PF07980"/>
    </source>
</evidence>
<accession>A0AAU9DLB7</accession>
<dbReference type="RefSeq" id="WP_338395118.1">
    <property type="nucleotide sequence ID" value="NZ_AP025316.1"/>
</dbReference>
<dbReference type="InterPro" id="IPR011990">
    <property type="entry name" value="TPR-like_helical_dom_sf"/>
</dbReference>
<keyword evidence="3 6" id="KW-0732">Signal</keyword>
<feature type="chain" id="PRO_5043851929" evidence="6">
    <location>
        <begin position="24"/>
        <end position="493"/>
    </location>
</feature>
<evidence type="ECO:0000256" key="2">
    <source>
        <dbReference type="ARBA" id="ARBA00006275"/>
    </source>
</evidence>
<keyword evidence="5" id="KW-0998">Cell outer membrane</keyword>
<dbReference type="SUPFAM" id="SSF48452">
    <property type="entry name" value="TPR-like"/>
    <property type="match status" value="1"/>
</dbReference>
<gene>
    <name evidence="9" type="ORF">FUAX_43970</name>
</gene>
<evidence type="ECO:0000256" key="6">
    <source>
        <dbReference type="SAM" id="SignalP"/>
    </source>
</evidence>
<geneLocation type="plasmid" evidence="9 10">
    <name>pFA2</name>
</geneLocation>
<sequence length="493" mass="56263">MRKTKYMFLALAMLLGASCTSWLEIGPENDIVLEDYWKSKEDIESAVFAAYGGLARQQTKMFEWGELRGDALEATTETDEDAQKAMRLEIFPESEFAKWDGFYKTINRANTVLKYGPTVQDYDESLTDEDLGALMGEAYFLRALSYFYLVRSFGEVPMPLLPSDTDKQDIYLEKSSEQAVVNQIIDDLTKAEKIISDDYGKLEENKGRGTKSAVRALLADVYMWAENYPKAILYCDKIFNRAAHGLLPGERWFDIFAKGNTNEGIYELQTDREVAQQTLRYQKTLVPVGNTRFKASSALKKLFNQADIRGEEVSYRGDGAGGIAGNIWKYMGLTTAKESVVRVRNVGDEELANWIVYRLADIILLKAEALIQTGDFLGAQRLINNVRQRAGLGALILPTDKAEAEDKLLEERAREFAFEGKRWFDMLRVAKRNEYARKDLLIEILTENVSPSQLPIWKSKLSDPLSYYWPLPRVEVENNQNLKQNPYYEQTAR</sequence>
<evidence type="ECO:0000256" key="5">
    <source>
        <dbReference type="ARBA" id="ARBA00023237"/>
    </source>
</evidence>
<dbReference type="GO" id="GO:0009279">
    <property type="term" value="C:cell outer membrane"/>
    <property type="evidence" value="ECO:0007669"/>
    <property type="project" value="UniProtKB-SubCell"/>
</dbReference>
<keyword evidence="4" id="KW-0472">Membrane</keyword>
<protein>
    <submittedName>
        <fullName evidence="9">Membrane protein</fullName>
    </submittedName>
</protein>
<dbReference type="PROSITE" id="PS51257">
    <property type="entry name" value="PROKAR_LIPOPROTEIN"/>
    <property type="match status" value="1"/>
</dbReference>
<evidence type="ECO:0000256" key="3">
    <source>
        <dbReference type="ARBA" id="ARBA00022729"/>
    </source>
</evidence>
<dbReference type="Pfam" id="PF07980">
    <property type="entry name" value="SusD_RagB"/>
    <property type="match status" value="1"/>
</dbReference>
<organism evidence="9 10">
    <name type="scientific">Fulvitalea axinellae</name>
    <dbReference type="NCBI Taxonomy" id="1182444"/>
    <lineage>
        <taxon>Bacteria</taxon>
        <taxon>Pseudomonadati</taxon>
        <taxon>Bacteroidota</taxon>
        <taxon>Cytophagia</taxon>
        <taxon>Cytophagales</taxon>
        <taxon>Persicobacteraceae</taxon>
        <taxon>Fulvitalea</taxon>
    </lineage>
</organism>
<feature type="signal peptide" evidence="6">
    <location>
        <begin position="1"/>
        <end position="23"/>
    </location>
</feature>
<keyword evidence="9" id="KW-0614">Plasmid</keyword>
<feature type="domain" description="SusD-like N-terminal" evidence="8">
    <location>
        <begin position="93"/>
        <end position="223"/>
    </location>
</feature>
<comment type="similarity">
    <text evidence="2">Belongs to the SusD family.</text>
</comment>
<evidence type="ECO:0000256" key="1">
    <source>
        <dbReference type="ARBA" id="ARBA00004442"/>
    </source>
</evidence>
<dbReference type="Gene3D" id="1.25.40.390">
    <property type="match status" value="1"/>
</dbReference>
<dbReference type="InterPro" id="IPR012944">
    <property type="entry name" value="SusD_RagB_dom"/>
</dbReference>
<dbReference type="Proteomes" id="UP001348817">
    <property type="component" value="Plasmid pFA2"/>
</dbReference>